<gene>
    <name evidence="4" type="primary">mshB</name>
    <name evidence="5" type="ORF">LX15_005957</name>
</gene>
<protein>
    <recommendedName>
        <fullName evidence="4">1D-myo-inositol 2-acetamido-2-deoxy-alpha-D-glucopyranoside deacetylase</fullName>
        <shortName evidence="4">GlcNAc-Ins deacetylase</shortName>
        <ecNumber evidence="4">3.5.1.103</ecNumber>
    </recommendedName>
    <alternativeName>
        <fullName evidence="4">N-acetyl-1-D-myo-inositol-2-amino-2-deoxy-alpha-D-glucopyranoside deacetylase</fullName>
    </alternativeName>
</protein>
<comment type="similarity">
    <text evidence="4">Belongs to the MshB deacetylase family.</text>
</comment>
<reference evidence="5 6" key="1">
    <citation type="submission" date="2022-06" db="EMBL/GenBank/DDBJ databases">
        <title>Genomic Encyclopedia of Archaeal and Bacterial Type Strains, Phase II (KMG-II): from individual species to whole genera.</title>
        <authorList>
            <person name="Goeker M."/>
        </authorList>
    </citation>
    <scope>NUCLEOTIDE SEQUENCE [LARGE SCALE GENOMIC DNA]</scope>
    <source>
        <strain evidence="5 6">DSM 40477</strain>
    </source>
</reference>
<keyword evidence="2 4" id="KW-0378">Hydrolase</keyword>
<dbReference type="InterPro" id="IPR003737">
    <property type="entry name" value="GlcNAc_PI_deacetylase-related"/>
</dbReference>
<evidence type="ECO:0000256" key="1">
    <source>
        <dbReference type="ARBA" id="ARBA00022723"/>
    </source>
</evidence>
<feature type="binding site" evidence="4">
    <location>
        <position position="37"/>
    </location>
    <ligand>
        <name>Zn(2+)</name>
        <dbReference type="ChEBI" id="CHEBI:29105"/>
    </ligand>
</feature>
<dbReference type="InterPro" id="IPR024078">
    <property type="entry name" value="LmbE-like_dom_sf"/>
</dbReference>
<evidence type="ECO:0000256" key="2">
    <source>
        <dbReference type="ARBA" id="ARBA00022801"/>
    </source>
</evidence>
<dbReference type="HAMAP" id="MF_01696">
    <property type="entry name" value="MshB"/>
    <property type="match status" value="1"/>
</dbReference>
<dbReference type="Gene3D" id="3.40.50.10320">
    <property type="entry name" value="LmbE-like"/>
    <property type="match status" value="1"/>
</dbReference>
<evidence type="ECO:0000313" key="6">
    <source>
        <dbReference type="Proteomes" id="UP001205311"/>
    </source>
</evidence>
<comment type="function">
    <text evidence="4">Catalyzes the deacetylation of 1D-myo-inositol 2-acetamido-2-deoxy-alpha-D-glucopyranoside (GlcNAc-Ins) in the mycothiol biosynthesis pathway.</text>
</comment>
<feature type="binding site" evidence="4">
    <location>
        <position position="40"/>
    </location>
    <ligand>
        <name>Zn(2+)</name>
        <dbReference type="ChEBI" id="CHEBI:29105"/>
    </ligand>
</feature>
<evidence type="ECO:0000313" key="5">
    <source>
        <dbReference type="EMBL" id="MCP2262223.1"/>
    </source>
</evidence>
<keyword evidence="6" id="KW-1185">Reference proteome</keyword>
<dbReference type="Proteomes" id="UP001205311">
    <property type="component" value="Unassembled WGS sequence"/>
</dbReference>
<keyword evidence="1 4" id="KW-0479">Metal-binding</keyword>
<comment type="catalytic activity">
    <reaction evidence="4">
        <text>1D-myo-inositol 2-acetamido-2-deoxy-alpha-D-glucopyranoside + H2O = 1D-myo-inositol 2-amino-2-deoxy-alpha-D-glucopyranoside + acetate</text>
        <dbReference type="Rhea" id="RHEA:26180"/>
        <dbReference type="ChEBI" id="CHEBI:15377"/>
        <dbReference type="ChEBI" id="CHEBI:30089"/>
        <dbReference type="ChEBI" id="CHEBI:52442"/>
        <dbReference type="ChEBI" id="CHEBI:58886"/>
        <dbReference type="EC" id="3.5.1.103"/>
    </reaction>
</comment>
<dbReference type="InterPro" id="IPR017810">
    <property type="entry name" value="Mycothiol_biosynthesis_MshB"/>
</dbReference>
<accession>A0ABT1I3A9</accession>
<dbReference type="NCBIfam" id="TIGR03445">
    <property type="entry name" value="mycothiol_MshB"/>
    <property type="match status" value="1"/>
</dbReference>
<name>A0ABT1I3A9_STRSD</name>
<dbReference type="SUPFAM" id="SSF102588">
    <property type="entry name" value="LmbE-like"/>
    <property type="match status" value="1"/>
</dbReference>
<organism evidence="5 6">
    <name type="scientific">Streptoalloteichus tenebrarius (strain ATCC 17920 / DSM 40477 / JCM 4838 / CBS 697.72 / NBRC 16177 / NCIMB 11028 / NRRL B-12390 / A12253. 1 / ISP 5477)</name>
    <name type="common">Streptomyces tenebrarius</name>
    <dbReference type="NCBI Taxonomy" id="1933"/>
    <lineage>
        <taxon>Bacteria</taxon>
        <taxon>Bacillati</taxon>
        <taxon>Actinomycetota</taxon>
        <taxon>Actinomycetes</taxon>
        <taxon>Pseudonocardiales</taxon>
        <taxon>Pseudonocardiaceae</taxon>
        <taxon>Streptoalloteichus</taxon>
    </lineage>
</organism>
<dbReference type="Pfam" id="PF02585">
    <property type="entry name" value="PIG-L"/>
    <property type="match status" value="1"/>
</dbReference>
<feature type="binding site" evidence="4">
    <location>
        <position position="172"/>
    </location>
    <ligand>
        <name>Zn(2+)</name>
        <dbReference type="ChEBI" id="CHEBI:29105"/>
    </ligand>
</feature>
<comment type="cofactor">
    <cofactor evidence="4">
        <name>Zn(2+)</name>
        <dbReference type="ChEBI" id="CHEBI:29105"/>
    </cofactor>
    <text evidence="4">Binds 1 zinc ion per subunit.</text>
</comment>
<dbReference type="PANTHER" id="PTHR12993">
    <property type="entry name" value="N-ACETYLGLUCOSAMINYL-PHOSPHATIDYLINOSITOL DE-N-ACETYLASE-RELATED"/>
    <property type="match status" value="1"/>
</dbReference>
<dbReference type="EC" id="3.5.1.103" evidence="4"/>
<dbReference type="EMBL" id="JAMTCP010000060">
    <property type="protein sequence ID" value="MCP2262223.1"/>
    <property type="molecule type" value="Genomic_DNA"/>
</dbReference>
<sequence>MILCSRGASGLRGVTGVLYSDPVTLTAPPRLLLVHAHPDDETLTTGGTIARYAAHGVHVTVVTCTLGEEGEVIPEGLQGLAVDHADQLGGYRVGELRSACAALGVADHRFLGGMGRWRDSGMVGVDANQHPRAFVVGDPEEQVAALEAVVREVRPQVVVTYGPDGGYGHPDHVRAHEITTEAVRRVGGVDRFFHTVASRSETEAGVRALAEAPGLPFRLPEPGELPTVADELITTAVDVSGHLPAKLSALRAHATQVSVWQDGAGHASYALSNGIAQPVLGHEYYVLADGDPTGVEHDLFGGLFGGRDADPQGPR</sequence>
<dbReference type="PANTHER" id="PTHR12993:SF26">
    <property type="entry name" value="1D-MYO-INOSITOL 2-ACETAMIDO-2-DEOXY-ALPHA-D-GLUCOPYRANOSIDE DEACETYLASE"/>
    <property type="match status" value="1"/>
</dbReference>
<evidence type="ECO:0000256" key="4">
    <source>
        <dbReference type="HAMAP-Rule" id="MF_01696"/>
    </source>
</evidence>
<keyword evidence="3 4" id="KW-0862">Zinc</keyword>
<evidence type="ECO:0000256" key="3">
    <source>
        <dbReference type="ARBA" id="ARBA00022833"/>
    </source>
</evidence>
<comment type="caution">
    <text evidence="5">The sequence shown here is derived from an EMBL/GenBank/DDBJ whole genome shotgun (WGS) entry which is preliminary data.</text>
</comment>
<proteinExistence type="inferred from homology"/>